<proteinExistence type="predicted"/>
<gene>
    <name evidence="1" type="ORF">RR48_00721</name>
</gene>
<evidence type="ECO:0000313" key="2">
    <source>
        <dbReference type="Proteomes" id="UP000053240"/>
    </source>
</evidence>
<dbReference type="AlphaFoldDB" id="A0A0N1PJ35"/>
<evidence type="ECO:0000313" key="1">
    <source>
        <dbReference type="EMBL" id="KPJ21315.1"/>
    </source>
</evidence>
<dbReference type="STRING" id="76193.A0A0N1PJ35"/>
<sequence>MVHLDHDGSFRPQWFIWTTMVNLDHDSSFGPQWFIWTTMVHLDHDGSFKPRRYAVERFCKLLENFKAASTITFKVEISAKEGGEEEWIERARRRLARFLAPQQRASTSARLRDMAARTTPEDLSGWEGYRHWCDCLNPRTLGAQQRRQLLSDLYYRISFLGMMQAVNEFNNSHLQAEDAEDKVLKYTRTWISENLCKRESWVRGKPL</sequence>
<protein>
    <submittedName>
        <fullName evidence="1">Uncharacterized protein</fullName>
    </submittedName>
</protein>
<dbReference type="EMBL" id="LADJ01037351">
    <property type="protein sequence ID" value="KPJ21315.1"/>
    <property type="molecule type" value="Genomic_DNA"/>
</dbReference>
<dbReference type="InParanoid" id="A0A0N1PJ35"/>
<keyword evidence="2" id="KW-1185">Reference proteome</keyword>
<accession>A0A0N1PJ35</accession>
<comment type="caution">
    <text evidence="1">The sequence shown here is derived from an EMBL/GenBank/DDBJ whole genome shotgun (WGS) entry which is preliminary data.</text>
</comment>
<organism evidence="1 2">
    <name type="scientific">Papilio machaon</name>
    <name type="common">Old World swallowtail butterfly</name>
    <dbReference type="NCBI Taxonomy" id="76193"/>
    <lineage>
        <taxon>Eukaryota</taxon>
        <taxon>Metazoa</taxon>
        <taxon>Ecdysozoa</taxon>
        <taxon>Arthropoda</taxon>
        <taxon>Hexapoda</taxon>
        <taxon>Insecta</taxon>
        <taxon>Pterygota</taxon>
        <taxon>Neoptera</taxon>
        <taxon>Endopterygota</taxon>
        <taxon>Lepidoptera</taxon>
        <taxon>Glossata</taxon>
        <taxon>Ditrysia</taxon>
        <taxon>Papilionoidea</taxon>
        <taxon>Papilionidae</taxon>
        <taxon>Papilioninae</taxon>
        <taxon>Papilio</taxon>
    </lineage>
</organism>
<reference evidence="1 2" key="1">
    <citation type="journal article" date="2015" name="Nat. Commun.">
        <title>Outbred genome sequencing and CRISPR/Cas9 gene editing in butterflies.</title>
        <authorList>
            <person name="Li X."/>
            <person name="Fan D."/>
            <person name="Zhang W."/>
            <person name="Liu G."/>
            <person name="Zhang L."/>
            <person name="Zhao L."/>
            <person name="Fang X."/>
            <person name="Chen L."/>
            <person name="Dong Y."/>
            <person name="Chen Y."/>
            <person name="Ding Y."/>
            <person name="Zhao R."/>
            <person name="Feng M."/>
            <person name="Zhu Y."/>
            <person name="Feng Y."/>
            <person name="Jiang X."/>
            <person name="Zhu D."/>
            <person name="Xiang H."/>
            <person name="Feng X."/>
            <person name="Li S."/>
            <person name="Wang J."/>
            <person name="Zhang G."/>
            <person name="Kronforst M.R."/>
            <person name="Wang W."/>
        </authorList>
    </citation>
    <scope>NUCLEOTIDE SEQUENCE [LARGE SCALE GENOMIC DNA]</scope>
    <source>
        <strain evidence="1">Ya'a_city_454_Pm</strain>
        <tissue evidence="1">Whole body</tissue>
    </source>
</reference>
<name>A0A0N1PJ35_PAPMA</name>
<dbReference type="Proteomes" id="UP000053240">
    <property type="component" value="Unassembled WGS sequence"/>
</dbReference>